<evidence type="ECO:0000313" key="9">
    <source>
        <dbReference type="EMBL" id="GAA1979952.1"/>
    </source>
</evidence>
<reference evidence="10" key="1">
    <citation type="journal article" date="2019" name="Int. J. Syst. Evol. Microbiol.">
        <title>The Global Catalogue of Microorganisms (GCM) 10K type strain sequencing project: providing services to taxonomists for standard genome sequencing and annotation.</title>
        <authorList>
            <consortium name="The Broad Institute Genomics Platform"/>
            <consortium name="The Broad Institute Genome Sequencing Center for Infectious Disease"/>
            <person name="Wu L."/>
            <person name="Ma J."/>
        </authorList>
    </citation>
    <scope>NUCLEOTIDE SEQUENCE [LARGE SCALE GENOMIC DNA]</scope>
    <source>
        <strain evidence="10">JCM 16013</strain>
    </source>
</reference>
<gene>
    <name evidence="9" type="ORF">GCM10009838_46350</name>
</gene>
<organism evidence="9 10">
    <name type="scientific">Catenulispora subtropica</name>
    <dbReference type="NCBI Taxonomy" id="450798"/>
    <lineage>
        <taxon>Bacteria</taxon>
        <taxon>Bacillati</taxon>
        <taxon>Actinomycetota</taxon>
        <taxon>Actinomycetes</taxon>
        <taxon>Catenulisporales</taxon>
        <taxon>Catenulisporaceae</taxon>
        <taxon>Catenulispora</taxon>
    </lineage>
</organism>
<keyword evidence="2 7" id="KW-0812">Transmembrane</keyword>
<evidence type="ECO:0000256" key="2">
    <source>
        <dbReference type="ARBA" id="ARBA00022692"/>
    </source>
</evidence>
<evidence type="ECO:0000256" key="7">
    <source>
        <dbReference type="SAM" id="Phobius"/>
    </source>
</evidence>
<comment type="caution">
    <text evidence="9">The sequence shown here is derived from an EMBL/GenBank/DDBJ whole genome shotgun (WGS) entry which is preliminary data.</text>
</comment>
<dbReference type="Proteomes" id="UP001499854">
    <property type="component" value="Unassembled WGS sequence"/>
</dbReference>
<evidence type="ECO:0000256" key="1">
    <source>
        <dbReference type="ARBA" id="ARBA00004141"/>
    </source>
</evidence>
<dbReference type="Pfam" id="PF05140">
    <property type="entry name" value="ResB"/>
    <property type="match status" value="1"/>
</dbReference>
<keyword evidence="4 7" id="KW-1133">Transmembrane helix</keyword>
<keyword evidence="10" id="KW-1185">Reference proteome</keyword>
<dbReference type="PANTHER" id="PTHR31566">
    <property type="entry name" value="CYTOCHROME C BIOGENESIS PROTEIN CCS1, CHLOROPLASTIC"/>
    <property type="match status" value="1"/>
</dbReference>
<dbReference type="EMBL" id="BAAAQM010000026">
    <property type="protein sequence ID" value="GAA1979952.1"/>
    <property type="molecule type" value="Genomic_DNA"/>
</dbReference>
<evidence type="ECO:0000256" key="5">
    <source>
        <dbReference type="ARBA" id="ARBA00023136"/>
    </source>
</evidence>
<evidence type="ECO:0000256" key="4">
    <source>
        <dbReference type="ARBA" id="ARBA00022989"/>
    </source>
</evidence>
<evidence type="ECO:0000256" key="6">
    <source>
        <dbReference type="SAM" id="MobiDB-lite"/>
    </source>
</evidence>
<proteinExistence type="predicted"/>
<dbReference type="InterPro" id="IPR023494">
    <property type="entry name" value="Cyt_c_bgen_Ccs1/CcsB/ResB"/>
</dbReference>
<feature type="domain" description="ResB-like" evidence="8">
    <location>
        <begin position="49"/>
        <end position="540"/>
    </location>
</feature>
<protein>
    <submittedName>
        <fullName evidence="9">Cytochrome c biogenesis protein ResB</fullName>
    </submittedName>
</protein>
<evidence type="ECO:0000313" key="10">
    <source>
        <dbReference type="Proteomes" id="UP001499854"/>
    </source>
</evidence>
<evidence type="ECO:0000256" key="3">
    <source>
        <dbReference type="ARBA" id="ARBA00022748"/>
    </source>
</evidence>
<dbReference type="InterPro" id="IPR007816">
    <property type="entry name" value="ResB-like_domain"/>
</dbReference>
<feature type="region of interest" description="Disordered" evidence="6">
    <location>
        <begin position="1"/>
        <end position="23"/>
    </location>
</feature>
<feature type="transmembrane region" description="Helical" evidence="7">
    <location>
        <begin position="107"/>
        <end position="126"/>
    </location>
</feature>
<dbReference type="PANTHER" id="PTHR31566:SF0">
    <property type="entry name" value="CYTOCHROME C BIOGENESIS PROTEIN CCS1, CHLOROPLASTIC"/>
    <property type="match status" value="1"/>
</dbReference>
<evidence type="ECO:0000259" key="8">
    <source>
        <dbReference type="Pfam" id="PF05140"/>
    </source>
</evidence>
<accession>A0ABP5DHF8</accession>
<feature type="transmembrane region" description="Helical" evidence="7">
    <location>
        <begin position="485"/>
        <end position="504"/>
    </location>
</feature>
<feature type="transmembrane region" description="Helical" evidence="7">
    <location>
        <begin position="48"/>
        <end position="68"/>
    </location>
</feature>
<keyword evidence="3" id="KW-0201">Cytochrome c-type biogenesis</keyword>
<comment type="subcellular location">
    <subcellularLocation>
        <location evidence="1">Membrane</location>
        <topology evidence="1">Multi-pass membrane protein</topology>
    </subcellularLocation>
</comment>
<name>A0ABP5DHF8_9ACTN</name>
<sequence>MKMASPTEEMDAESLSTAPREESSQGAVALPRLSTWEMLRWAWRQLTSMRVALVLLFMLSLAAIPGTLLPQRSANTDPTLVTAWIDRHTTVGPLLDRLQFFTVYKSVWFTSIYLLLFISLIGCIVPRSWQHAKTLRKPPPAAPRNLARMPVTYQWNDSSGVAVDAKLVAAETALKKKRFRVVRGIDADGGGWVSGEKGYLREVGNLVFHLSLVGILVGFAVKGFYGYQGKILITEGQSFQNVSLKYDDQELGGGVNSDKLPPFSLKLNTFEARYETNKDSKDLGQPRGFTANVTYSAAHSDQKKQKAVKLNDPLSVDGVNLYLVSHGYAPVITVRDGTGKVVYSSPVKFFEAGGMFKSTGMLRLFDGIKDKDGNKTSLGIQGVFLPTFAGMSATQGPISAFPAAWNPELVLNVYTGDLGAQNSVYRFDTTKARQAVLDPKNNRKAVALDLEQDKTVQLPDGMGSISFDDVKQYAQFDINHDPSKTLVFVSAVGIVGGLILSLGIRRRRVFVRVKPAGDEAVRVQVAGLARAEDARLRDEVKGVGRGLRPAKVGAQK</sequence>
<feature type="transmembrane region" description="Helical" evidence="7">
    <location>
        <begin position="206"/>
        <end position="227"/>
    </location>
</feature>
<keyword evidence="5 7" id="KW-0472">Membrane</keyword>